<accession>A0A098S2M3</accession>
<evidence type="ECO:0000313" key="1">
    <source>
        <dbReference type="EMBL" id="KGE86619.1"/>
    </source>
</evidence>
<comment type="caution">
    <text evidence="1">The sequence shown here is derived from an EMBL/GenBank/DDBJ whole genome shotgun (WGS) entry which is preliminary data.</text>
</comment>
<name>A0A098S2M3_9BACT</name>
<evidence type="ECO:0008006" key="3">
    <source>
        <dbReference type="Google" id="ProtNLM"/>
    </source>
</evidence>
<dbReference type="InterPro" id="IPR029044">
    <property type="entry name" value="Nucleotide-diphossugar_trans"/>
</dbReference>
<dbReference type="STRING" id="1524460.IX84_20225"/>
<dbReference type="AlphaFoldDB" id="A0A098S2M3"/>
<dbReference type="SUPFAM" id="SSF53448">
    <property type="entry name" value="Nucleotide-diphospho-sugar transferases"/>
    <property type="match status" value="1"/>
</dbReference>
<keyword evidence="2" id="KW-1185">Reference proteome</keyword>
<proteinExistence type="predicted"/>
<dbReference type="Proteomes" id="UP000029736">
    <property type="component" value="Unassembled WGS sequence"/>
</dbReference>
<protein>
    <recommendedName>
        <fullName evidence="3">Sugar transferase</fullName>
    </recommendedName>
</protein>
<gene>
    <name evidence="1" type="ORF">IX84_20225</name>
</gene>
<dbReference type="EMBL" id="JPOS01000076">
    <property type="protein sequence ID" value="KGE86619.1"/>
    <property type="molecule type" value="Genomic_DNA"/>
</dbReference>
<evidence type="ECO:0000313" key="2">
    <source>
        <dbReference type="Proteomes" id="UP000029736"/>
    </source>
</evidence>
<dbReference type="RefSeq" id="WP_044224486.1">
    <property type="nucleotide sequence ID" value="NZ_JBKAGJ010000039.1"/>
</dbReference>
<dbReference type="OrthoDB" id="9785375at2"/>
<reference evidence="1 2" key="1">
    <citation type="journal article" date="2014" name="Int. J. Syst. Evol. Microbiol.">
        <title>Phaeodactylibacter xiamenensis gen. nov., sp. nov., a member of the family Saprospiraceae isolated from the marine alga Phaeodactylum tricornutum.</title>
        <authorList>
            <person name="Chen Z.Jr."/>
            <person name="Lei X."/>
            <person name="Lai Q."/>
            <person name="Li Y."/>
            <person name="Zhang B."/>
            <person name="Zhang J."/>
            <person name="Zhang H."/>
            <person name="Yang L."/>
            <person name="Zheng W."/>
            <person name="Tian Y."/>
            <person name="Yu Z."/>
            <person name="Xu H.Jr."/>
            <person name="Zheng T."/>
        </authorList>
    </citation>
    <scope>NUCLEOTIDE SEQUENCE [LARGE SCALE GENOMIC DNA]</scope>
    <source>
        <strain evidence="1 2">KD52</strain>
    </source>
</reference>
<organism evidence="1 2">
    <name type="scientific">Phaeodactylibacter xiamenensis</name>
    <dbReference type="NCBI Taxonomy" id="1524460"/>
    <lineage>
        <taxon>Bacteria</taxon>
        <taxon>Pseudomonadati</taxon>
        <taxon>Bacteroidota</taxon>
        <taxon>Saprospiria</taxon>
        <taxon>Saprospirales</taxon>
        <taxon>Haliscomenobacteraceae</taxon>
        <taxon>Phaeodactylibacter</taxon>
    </lineage>
</organism>
<sequence length="313" mass="36203">MQLAPIALFVYNRPKHTRQTLEALQANELANQSHLFVFCDGPKANATSETLNAIQDARTIVKEKTWCKTITLFESENNKGLAVSIKDGVTKILNQFGKVIVLEDDIVTAKGFLTYMNEALELYKNESKVMHIASYLPYTNSISNLPETFFLRFMSCWGWATWKSAWDAANWDAQDLYEQIQAPAIMKAFNLDGVLNFHEQLKHNITGQINTWAIMWYTSIFLNQGLCLYPNVTLSKNIGLDGSGAHCLPGEDATAFSYDTEIDVRYQQPRISQLGTTYLKRYYRFGKTSTFNRRFERMYYHYRLQLIKLFKRW</sequence>
<dbReference type="Gene3D" id="3.90.550.10">
    <property type="entry name" value="Spore Coat Polysaccharide Biosynthesis Protein SpsA, Chain A"/>
    <property type="match status" value="1"/>
</dbReference>